<accession>A0A1Y3U6C6</accession>
<gene>
    <name evidence="2" type="ORF">B5G26_05940</name>
</gene>
<comment type="similarity">
    <text evidence="1">Belongs to the asp23 family.</text>
</comment>
<proteinExistence type="inferred from homology"/>
<organism evidence="2 3">
    <name type="scientific">Anaerotignum lactatifermentans</name>
    <dbReference type="NCBI Taxonomy" id="160404"/>
    <lineage>
        <taxon>Bacteria</taxon>
        <taxon>Bacillati</taxon>
        <taxon>Bacillota</taxon>
        <taxon>Clostridia</taxon>
        <taxon>Lachnospirales</taxon>
        <taxon>Anaerotignaceae</taxon>
        <taxon>Anaerotignum</taxon>
    </lineage>
</organism>
<name>A0A1Y3U6C6_9FIRM</name>
<protein>
    <recommendedName>
        <fullName evidence="4">Asp23/Gls24 family envelope stress response protein</fullName>
    </recommendedName>
</protein>
<reference evidence="3" key="1">
    <citation type="submission" date="2017-04" db="EMBL/GenBank/DDBJ databases">
        <title>Function of individual gut microbiota members based on whole genome sequencing of pure cultures obtained from chicken caecum.</title>
        <authorList>
            <person name="Medvecky M."/>
            <person name="Cejkova D."/>
            <person name="Polansky O."/>
            <person name="Karasova D."/>
            <person name="Kubasova T."/>
            <person name="Cizek A."/>
            <person name="Rychlik I."/>
        </authorList>
    </citation>
    <scope>NUCLEOTIDE SEQUENCE [LARGE SCALE GENOMIC DNA]</scope>
    <source>
        <strain evidence="3">An75</strain>
    </source>
</reference>
<sequence>MKDREMALQNLIPLRAVEMLFCKTRQEVGNMSEDKITNGQIQIADEVIGVIAVTAALEVDGVTEGAGSGKGFVEFFGKKSQTKCAKVDSDGDEVVLDMEIIVNFGTKVQVVAEEVQKRVKNAVETMTGLSVPVVNVAVAGIVKEKTAKADEEE</sequence>
<comment type="caution">
    <text evidence="2">The sequence shown here is derived from an EMBL/GenBank/DDBJ whole genome shotgun (WGS) entry which is preliminary data.</text>
</comment>
<dbReference type="Proteomes" id="UP000195455">
    <property type="component" value="Unassembled WGS sequence"/>
</dbReference>
<evidence type="ECO:0000256" key="1">
    <source>
        <dbReference type="ARBA" id="ARBA00005721"/>
    </source>
</evidence>
<evidence type="ECO:0008006" key="4">
    <source>
        <dbReference type="Google" id="ProtNLM"/>
    </source>
</evidence>
<evidence type="ECO:0000313" key="3">
    <source>
        <dbReference type="Proteomes" id="UP000195455"/>
    </source>
</evidence>
<dbReference type="EMBL" id="NFHM01000006">
    <property type="protein sequence ID" value="OUN44316.1"/>
    <property type="molecule type" value="Genomic_DNA"/>
</dbReference>
<dbReference type="Pfam" id="PF03780">
    <property type="entry name" value="Asp23"/>
    <property type="match status" value="1"/>
</dbReference>
<evidence type="ECO:0000313" key="2">
    <source>
        <dbReference type="EMBL" id="OUN44316.1"/>
    </source>
</evidence>
<dbReference type="PANTHER" id="PTHR34297">
    <property type="entry name" value="HYPOTHETICAL CYTOSOLIC PROTEIN-RELATED"/>
    <property type="match status" value="1"/>
</dbReference>
<dbReference type="InterPro" id="IPR005531">
    <property type="entry name" value="Asp23"/>
</dbReference>
<dbReference type="AlphaFoldDB" id="A0A1Y3U6C6"/>